<reference evidence="3" key="1">
    <citation type="journal article" date="2014" name="Int. J. Syst. Evol. Microbiol.">
        <title>Complete genome sequence of Corynebacterium casei LMG S-19264T (=DSM 44701T), isolated from a smear-ripened cheese.</title>
        <authorList>
            <consortium name="US DOE Joint Genome Institute (JGI-PGF)"/>
            <person name="Walter F."/>
            <person name="Albersmeier A."/>
            <person name="Kalinowski J."/>
            <person name="Ruckert C."/>
        </authorList>
    </citation>
    <scope>NUCLEOTIDE SEQUENCE</scope>
    <source>
        <strain evidence="3">CGMCC 1.15360</strain>
    </source>
</reference>
<evidence type="ECO:0000313" key="3">
    <source>
        <dbReference type="EMBL" id="GGD81963.1"/>
    </source>
</evidence>
<feature type="compositionally biased region" description="Basic and acidic residues" evidence="1">
    <location>
        <begin position="1"/>
        <end position="14"/>
    </location>
</feature>
<keyword evidence="2" id="KW-1133">Transmembrane helix</keyword>
<keyword evidence="2" id="KW-0812">Transmembrane</keyword>
<dbReference type="EMBL" id="BMIP01000011">
    <property type="protein sequence ID" value="GGD81963.1"/>
    <property type="molecule type" value="Genomic_DNA"/>
</dbReference>
<reference evidence="3" key="2">
    <citation type="submission" date="2020-09" db="EMBL/GenBank/DDBJ databases">
        <authorList>
            <person name="Sun Q."/>
            <person name="Zhou Y."/>
        </authorList>
    </citation>
    <scope>NUCLEOTIDE SEQUENCE</scope>
    <source>
        <strain evidence="3">CGMCC 1.15360</strain>
    </source>
</reference>
<proteinExistence type="predicted"/>
<comment type="caution">
    <text evidence="3">The sequence shown here is derived from an EMBL/GenBank/DDBJ whole genome shotgun (WGS) entry which is preliminary data.</text>
</comment>
<evidence type="ECO:0000313" key="4">
    <source>
        <dbReference type="Proteomes" id="UP000612349"/>
    </source>
</evidence>
<evidence type="ECO:0000256" key="2">
    <source>
        <dbReference type="SAM" id="Phobius"/>
    </source>
</evidence>
<accession>A0A916Z983</accession>
<gene>
    <name evidence="3" type="ORF">GCM10010990_34910</name>
</gene>
<dbReference type="AlphaFoldDB" id="A0A916Z983"/>
<evidence type="ECO:0000256" key="1">
    <source>
        <dbReference type="SAM" id="MobiDB-lite"/>
    </source>
</evidence>
<sequence>MGISDRDYMHERTRGRGASASVPTRRGDKARMELPTGAVIEPGPPVMTRSRWIILLAVIIAALACFAIFRGDTHYSGGDFPPNGTFKVKPAQAHGATGMLAITAGETNAIVELFDPARNPVFIGFVRARDTAQLPIPIGSWRMIVTETSTWDGSFHEDDQTVDGPEVRPITVLPGSTTTVVLHAARTPSFFPKPSDIKMNLGD</sequence>
<keyword evidence="4" id="KW-1185">Reference proteome</keyword>
<name>A0A916Z983_9SPHN</name>
<protein>
    <submittedName>
        <fullName evidence="3">Uncharacterized protein</fullName>
    </submittedName>
</protein>
<feature type="transmembrane region" description="Helical" evidence="2">
    <location>
        <begin position="52"/>
        <end position="69"/>
    </location>
</feature>
<organism evidence="3 4">
    <name type="scientific">Croceicoccus mobilis</name>
    <dbReference type="NCBI Taxonomy" id="1703339"/>
    <lineage>
        <taxon>Bacteria</taxon>
        <taxon>Pseudomonadati</taxon>
        <taxon>Pseudomonadota</taxon>
        <taxon>Alphaproteobacteria</taxon>
        <taxon>Sphingomonadales</taxon>
        <taxon>Erythrobacteraceae</taxon>
        <taxon>Croceicoccus</taxon>
    </lineage>
</organism>
<dbReference type="Proteomes" id="UP000612349">
    <property type="component" value="Unassembled WGS sequence"/>
</dbReference>
<feature type="region of interest" description="Disordered" evidence="1">
    <location>
        <begin position="1"/>
        <end position="28"/>
    </location>
</feature>
<keyword evidence="2" id="KW-0472">Membrane</keyword>